<dbReference type="InterPro" id="IPR015867">
    <property type="entry name" value="N-reg_PII/ATP_PRibTrfase_C"/>
</dbReference>
<protein>
    <submittedName>
        <fullName evidence="1">NGG1p interacting factor NIF3</fullName>
    </submittedName>
</protein>
<dbReference type="SUPFAM" id="SSF102705">
    <property type="entry name" value="NIF3 (NGG1p interacting factor 3)-like"/>
    <property type="match status" value="1"/>
</dbReference>
<dbReference type="Gene3D" id="3.30.70.120">
    <property type="match status" value="1"/>
</dbReference>
<reference evidence="1 2" key="1">
    <citation type="submission" date="2024-02" db="EMBL/GenBank/DDBJ databases">
        <title>Bacteria isolated from the canopy kelp, Nereocystis luetkeana.</title>
        <authorList>
            <person name="Pfister C.A."/>
            <person name="Younker I.T."/>
            <person name="Light S.H."/>
        </authorList>
    </citation>
    <scope>NUCLEOTIDE SEQUENCE [LARGE SCALE GENOMIC DNA]</scope>
    <source>
        <strain evidence="1 2">TI.4.07</strain>
    </source>
</reference>
<proteinExistence type="predicted"/>
<dbReference type="PANTHER" id="PTHR41774">
    <property type="match status" value="1"/>
</dbReference>
<dbReference type="InterPro" id="IPR036069">
    <property type="entry name" value="DUF34/NIF3_sf"/>
</dbReference>
<dbReference type="EMBL" id="JBAKAR010000016">
    <property type="protein sequence ID" value="MEL0614546.1"/>
    <property type="molecule type" value="Genomic_DNA"/>
</dbReference>
<gene>
    <name evidence="1" type="ORF">V6242_15430</name>
</gene>
<evidence type="ECO:0000313" key="1">
    <source>
        <dbReference type="EMBL" id="MEL0614546.1"/>
    </source>
</evidence>
<keyword evidence="2" id="KW-1185">Reference proteome</keyword>
<comment type="caution">
    <text evidence="1">The sequence shown here is derived from an EMBL/GenBank/DDBJ whole genome shotgun (WGS) entry which is preliminary data.</text>
</comment>
<dbReference type="RefSeq" id="WP_341567949.1">
    <property type="nucleotide sequence ID" value="NZ_JBAKAR010000016.1"/>
</dbReference>
<accession>A0ABU9G931</accession>
<sequence>MYSLVFYVPETHLEEVKVAVFLAGAGSIGDYDQCCWQVKGEGQFRPNLNANPFLGEVGALEKVEEYRVEMVLKDDVKAEVTRALLSAHPYEEVAYHFIQIQSQ</sequence>
<dbReference type="PANTHER" id="PTHR41774:SF1">
    <property type="entry name" value="NGG1P INTERACTING FACTOR NIF3"/>
    <property type="match status" value="1"/>
</dbReference>
<organism evidence="1 2">
    <name type="scientific">Marinomonas arenicola</name>
    <dbReference type="NCBI Taxonomy" id="569601"/>
    <lineage>
        <taxon>Bacteria</taxon>
        <taxon>Pseudomonadati</taxon>
        <taxon>Pseudomonadota</taxon>
        <taxon>Gammaproteobacteria</taxon>
        <taxon>Oceanospirillales</taxon>
        <taxon>Oceanospirillaceae</taxon>
        <taxon>Marinomonas</taxon>
    </lineage>
</organism>
<name>A0ABU9G931_9GAMM</name>
<evidence type="ECO:0000313" key="2">
    <source>
        <dbReference type="Proteomes" id="UP001379949"/>
    </source>
</evidence>
<dbReference type="Proteomes" id="UP001379949">
    <property type="component" value="Unassembled WGS sequence"/>
</dbReference>